<organism evidence="2 3">
    <name type="scientific">Hemibagrus wyckioides</name>
    <dbReference type="NCBI Taxonomy" id="337641"/>
    <lineage>
        <taxon>Eukaryota</taxon>
        <taxon>Metazoa</taxon>
        <taxon>Chordata</taxon>
        <taxon>Craniata</taxon>
        <taxon>Vertebrata</taxon>
        <taxon>Euteleostomi</taxon>
        <taxon>Actinopterygii</taxon>
        <taxon>Neopterygii</taxon>
        <taxon>Teleostei</taxon>
        <taxon>Ostariophysi</taxon>
        <taxon>Siluriformes</taxon>
        <taxon>Bagridae</taxon>
        <taxon>Hemibagrus</taxon>
    </lineage>
</organism>
<feature type="region of interest" description="Disordered" evidence="1">
    <location>
        <begin position="51"/>
        <end position="79"/>
    </location>
</feature>
<keyword evidence="3" id="KW-1185">Reference proteome</keyword>
<name>A0A9D3NWM2_9TELE</name>
<sequence length="79" mass="8804">MADVIQQLFQLRSSSPSPDGWPLLVEMTCIISGVFFDYGAQEECIQNADSPMDATEDLSPTRALTQALRHPTPPTYKFQ</sequence>
<reference evidence="2 3" key="1">
    <citation type="submission" date="2021-06" db="EMBL/GenBank/DDBJ databases">
        <title>Chromosome-level genome assembly of the red-tail catfish (Hemibagrus wyckioides).</title>
        <authorList>
            <person name="Shao F."/>
        </authorList>
    </citation>
    <scope>NUCLEOTIDE SEQUENCE [LARGE SCALE GENOMIC DNA]</scope>
    <source>
        <strain evidence="2">EC202008001</strain>
        <tissue evidence="2">Blood</tissue>
    </source>
</reference>
<comment type="caution">
    <text evidence="2">The sequence shown here is derived from an EMBL/GenBank/DDBJ whole genome shotgun (WGS) entry which is preliminary data.</text>
</comment>
<dbReference type="Proteomes" id="UP000824219">
    <property type="component" value="Linkage Group LG08"/>
</dbReference>
<accession>A0A9D3NWM2</accession>
<proteinExistence type="predicted"/>
<gene>
    <name evidence="2" type="ORF">KOW79_007738</name>
</gene>
<protein>
    <submittedName>
        <fullName evidence="2">Uncharacterized protein</fullName>
    </submittedName>
</protein>
<evidence type="ECO:0000313" key="3">
    <source>
        <dbReference type="Proteomes" id="UP000824219"/>
    </source>
</evidence>
<evidence type="ECO:0000256" key="1">
    <source>
        <dbReference type="SAM" id="MobiDB-lite"/>
    </source>
</evidence>
<dbReference type="EMBL" id="JAHKSW010000008">
    <property type="protein sequence ID" value="KAG7329564.1"/>
    <property type="molecule type" value="Genomic_DNA"/>
</dbReference>
<evidence type="ECO:0000313" key="2">
    <source>
        <dbReference type="EMBL" id="KAG7329564.1"/>
    </source>
</evidence>
<dbReference type="AlphaFoldDB" id="A0A9D3NWM2"/>